<feature type="domain" description="Peptidase M20 dimerisation" evidence="1">
    <location>
        <begin position="197"/>
        <end position="289"/>
    </location>
</feature>
<dbReference type="InterPro" id="IPR036264">
    <property type="entry name" value="Bact_exopeptidase_dim_dom"/>
</dbReference>
<dbReference type="PANTHER" id="PTHR11014:SF63">
    <property type="entry name" value="METALLOPEPTIDASE, PUTATIVE (AFU_ORTHOLOGUE AFUA_6G09600)-RELATED"/>
    <property type="match status" value="1"/>
</dbReference>
<dbReference type="InterPro" id="IPR011650">
    <property type="entry name" value="Peptidase_M20_dimer"/>
</dbReference>
<dbReference type="Proteomes" id="UP001223586">
    <property type="component" value="Unassembled WGS sequence"/>
</dbReference>
<dbReference type="NCBIfam" id="TIGR01891">
    <property type="entry name" value="amidohydrolases"/>
    <property type="match status" value="1"/>
</dbReference>
<reference evidence="2 3" key="1">
    <citation type="submission" date="2023-07" db="EMBL/GenBank/DDBJ databases">
        <title>Genomic Encyclopedia of Type Strains, Phase IV (KMG-IV): sequencing the most valuable type-strain genomes for metagenomic binning, comparative biology and taxonomic classification.</title>
        <authorList>
            <person name="Goeker M."/>
        </authorList>
    </citation>
    <scope>NUCLEOTIDE SEQUENCE [LARGE SCALE GENOMIC DNA]</scope>
    <source>
        <strain evidence="2 3">DSM 23837</strain>
    </source>
</reference>
<dbReference type="InterPro" id="IPR002933">
    <property type="entry name" value="Peptidase_M20"/>
</dbReference>
<dbReference type="Gene3D" id="3.30.70.360">
    <property type="match status" value="1"/>
</dbReference>
<keyword evidence="3" id="KW-1185">Reference proteome</keyword>
<dbReference type="PANTHER" id="PTHR11014">
    <property type="entry name" value="PEPTIDASE M20 FAMILY MEMBER"/>
    <property type="match status" value="1"/>
</dbReference>
<evidence type="ECO:0000313" key="3">
    <source>
        <dbReference type="Proteomes" id="UP001223586"/>
    </source>
</evidence>
<protein>
    <submittedName>
        <fullName evidence="2">Amidohydrolase</fullName>
    </submittedName>
</protein>
<gene>
    <name evidence="2" type="ORF">J2S08_000612</name>
</gene>
<dbReference type="Pfam" id="PF01546">
    <property type="entry name" value="Peptidase_M20"/>
    <property type="match status" value="1"/>
</dbReference>
<dbReference type="EMBL" id="JAUSTT010000002">
    <property type="protein sequence ID" value="MDQ0174779.1"/>
    <property type="molecule type" value="Genomic_DNA"/>
</dbReference>
<organism evidence="2 3">
    <name type="scientific">Bacillus chungangensis</name>
    <dbReference type="NCBI Taxonomy" id="587633"/>
    <lineage>
        <taxon>Bacteria</taxon>
        <taxon>Bacillati</taxon>
        <taxon>Bacillota</taxon>
        <taxon>Bacilli</taxon>
        <taxon>Bacillales</taxon>
        <taxon>Bacillaceae</taxon>
        <taxon>Bacillus</taxon>
    </lineage>
</organism>
<dbReference type="CDD" id="cd08021">
    <property type="entry name" value="M20_Acy1_YhaA-like"/>
    <property type="match status" value="1"/>
</dbReference>
<dbReference type="InterPro" id="IPR017439">
    <property type="entry name" value="Amidohydrolase"/>
</dbReference>
<accession>A0ABT9WNF9</accession>
<dbReference type="Pfam" id="PF07687">
    <property type="entry name" value="M20_dimer"/>
    <property type="match status" value="1"/>
</dbReference>
<dbReference type="Gene3D" id="3.40.630.10">
    <property type="entry name" value="Zn peptidases"/>
    <property type="match status" value="1"/>
</dbReference>
<dbReference type="SUPFAM" id="SSF53187">
    <property type="entry name" value="Zn-dependent exopeptidases"/>
    <property type="match status" value="1"/>
</dbReference>
<comment type="caution">
    <text evidence="2">The sequence shown here is derived from an EMBL/GenBank/DDBJ whole genome shotgun (WGS) entry which is preliminary data.</text>
</comment>
<sequence>MEFYKKENRAMLEKLFQKLEDYYDEMVDIRRYLHQHPELSFQEVKTAKYIVDFYKKLGVEVRSHVGGNGVVAKIKGAFPGKTVALRADFDALPIQELNDVPYKSTVPGVMHACGHDGHTATLLILAKTLHEMKDQLAGEYIMIHQHAEEFAPGGAIAMIEDGCLEGVDVIFGTHLWSSVPYKTIHYGKGPIMAAADRFEITIKGYGGHGAQPHRTKDAIVIGSQLVMNLQQIVSRRVDPISSAVVSIGSFVSDNAFNVIADEAKISGTVRTFDENVRDLIEREMEQIVQGTCIAAGCEYEFAYHRGYPAVVNHNEETDFLVECAKLVPDNEVVEETLPEMGGEDFAYYLQHIKGSFFFTGAMPEPAENAYPHHHPRFDINEKGMLAAAKTMGAAALQYQETKNVEKLETSASS</sequence>
<dbReference type="PIRSF" id="PIRSF005962">
    <property type="entry name" value="Pept_M20D_amidohydro"/>
    <property type="match status" value="1"/>
</dbReference>
<evidence type="ECO:0000313" key="2">
    <source>
        <dbReference type="EMBL" id="MDQ0174779.1"/>
    </source>
</evidence>
<proteinExistence type="predicted"/>
<name>A0ABT9WNF9_9BACI</name>
<dbReference type="SUPFAM" id="SSF55031">
    <property type="entry name" value="Bacterial exopeptidase dimerisation domain"/>
    <property type="match status" value="1"/>
</dbReference>
<evidence type="ECO:0000259" key="1">
    <source>
        <dbReference type="Pfam" id="PF07687"/>
    </source>
</evidence>